<sequence>MRERPRRVPKAWTPLSALSLRQRLVVESSAVRDIALRTYASSLLSTTVAPAVVAHALRRLDSGGERANLNFYAELAAEQDPRKSFPAPPNCPGFGPPASPLAEWIAVAASTTSLSPALSRENPNMRQHWSALTSNNVVRAQHWRTTTATAHPVRHSWLHGVVVLAQRTVFLPAVVYRSGYDVLLYTLPFHGKRAERFSPFSGFGFFASGLSGFAESMAQAVYDFRSIVDYLHHTGVTRIALTGISLGGYTSALVSSSKTG</sequence>
<dbReference type="SUPFAM" id="SSF53474">
    <property type="entry name" value="alpha/beta-Hydrolases"/>
    <property type="match status" value="1"/>
</dbReference>
<dbReference type="Proteomes" id="UP000020681">
    <property type="component" value="Unassembled WGS sequence"/>
</dbReference>
<evidence type="ECO:0000313" key="1">
    <source>
        <dbReference type="EMBL" id="EUA91548.1"/>
    </source>
</evidence>
<comment type="caution">
    <text evidence="1">The sequence shown here is derived from an EMBL/GenBank/DDBJ whole genome shotgun (WGS) entry which is preliminary data.</text>
</comment>
<name>A0ABP3AK52_MYCUL</name>
<reference evidence="1 2" key="1">
    <citation type="submission" date="2014-01" db="EMBL/GenBank/DDBJ databases">
        <authorList>
            <person name="Dobos K."/>
            <person name="Lenaerts A."/>
            <person name="Ordway D."/>
            <person name="DeGroote M.A."/>
            <person name="Parker T."/>
            <person name="Sizemore C."/>
            <person name="Tallon L.J."/>
            <person name="Sadzewicz L.K."/>
            <person name="Sengamalay N."/>
            <person name="Fraser C.M."/>
            <person name="Hine E."/>
            <person name="Shefchek K.A."/>
            <person name="Das S.P."/>
            <person name="Tettelin H."/>
        </authorList>
    </citation>
    <scope>NUCLEOTIDE SEQUENCE [LARGE SCALE GENOMIC DNA]</scope>
    <source>
        <strain evidence="1 2">Harvey</strain>
    </source>
</reference>
<evidence type="ECO:0008006" key="3">
    <source>
        <dbReference type="Google" id="ProtNLM"/>
    </source>
</evidence>
<dbReference type="Gene3D" id="3.40.50.1820">
    <property type="entry name" value="alpha/beta hydrolase"/>
    <property type="match status" value="1"/>
</dbReference>
<evidence type="ECO:0000313" key="2">
    <source>
        <dbReference type="Proteomes" id="UP000020681"/>
    </source>
</evidence>
<organism evidence="1 2">
    <name type="scientific">Mycobacterium ulcerans str. Harvey</name>
    <dbReference type="NCBI Taxonomy" id="1299332"/>
    <lineage>
        <taxon>Bacteria</taxon>
        <taxon>Bacillati</taxon>
        <taxon>Actinomycetota</taxon>
        <taxon>Actinomycetes</taxon>
        <taxon>Mycobacteriales</taxon>
        <taxon>Mycobacteriaceae</taxon>
        <taxon>Mycobacterium</taxon>
        <taxon>Mycobacterium ulcerans group</taxon>
    </lineage>
</organism>
<accession>A0ABP3AK52</accession>
<dbReference type="EMBL" id="JAOL01000087">
    <property type="protein sequence ID" value="EUA91548.1"/>
    <property type="molecule type" value="Genomic_DNA"/>
</dbReference>
<dbReference type="InterPro" id="IPR029058">
    <property type="entry name" value="AB_hydrolase_fold"/>
</dbReference>
<proteinExistence type="predicted"/>
<keyword evidence="2" id="KW-1185">Reference proteome</keyword>
<protein>
    <recommendedName>
        <fullName evidence="3">Alpha/beta hydrolase family protein</fullName>
    </recommendedName>
</protein>
<gene>
    <name evidence="1" type="ORF">I551_1976</name>
</gene>